<reference evidence="5 6" key="1">
    <citation type="submission" date="2019-03" db="EMBL/GenBank/DDBJ databases">
        <title>Genomic Encyclopedia of Type Strains, Phase IV (KMG-IV): sequencing the most valuable type-strain genomes for metagenomic binning, comparative biology and taxonomic classification.</title>
        <authorList>
            <person name="Goeker M."/>
        </authorList>
    </citation>
    <scope>NUCLEOTIDE SEQUENCE [LARGE SCALE GENOMIC DNA]</scope>
    <source>
        <strain evidence="5 6">DSM 101688</strain>
    </source>
</reference>
<dbReference type="SUPFAM" id="SSF53448">
    <property type="entry name" value="Nucleotide-diphospho-sugar transferases"/>
    <property type="match status" value="1"/>
</dbReference>
<evidence type="ECO:0000313" key="5">
    <source>
        <dbReference type="EMBL" id="TCS61643.1"/>
    </source>
</evidence>
<gene>
    <name evidence="5" type="ORF">EDD55_10752</name>
</gene>
<comment type="caution">
    <text evidence="5">The sequence shown here is derived from an EMBL/GenBank/DDBJ whole genome shotgun (WGS) entry which is preliminary data.</text>
</comment>
<feature type="domain" description="Nucleotidyl transferase" evidence="4">
    <location>
        <begin position="32"/>
        <end position="258"/>
    </location>
</feature>
<keyword evidence="6" id="KW-1185">Reference proteome</keyword>
<keyword evidence="2 5" id="KW-0548">Nucleotidyltransferase</keyword>
<dbReference type="GO" id="GO:0016779">
    <property type="term" value="F:nucleotidyltransferase activity"/>
    <property type="evidence" value="ECO:0007669"/>
    <property type="project" value="UniProtKB-KW"/>
</dbReference>
<organism evidence="5 6">
    <name type="scientific">Varunaivibrio sulfuroxidans</name>
    <dbReference type="NCBI Taxonomy" id="1773489"/>
    <lineage>
        <taxon>Bacteria</taxon>
        <taxon>Pseudomonadati</taxon>
        <taxon>Pseudomonadota</taxon>
        <taxon>Alphaproteobacteria</taxon>
        <taxon>Rhodospirillales</taxon>
        <taxon>Magnetovibrionaceae</taxon>
        <taxon>Varunaivibrio</taxon>
    </lineage>
</organism>
<evidence type="ECO:0000256" key="1">
    <source>
        <dbReference type="ARBA" id="ARBA00022679"/>
    </source>
</evidence>
<dbReference type="Proteomes" id="UP000295304">
    <property type="component" value="Unassembled WGS sequence"/>
</dbReference>
<proteinExistence type="predicted"/>
<feature type="region of interest" description="Disordered" evidence="3">
    <location>
        <begin position="1"/>
        <end position="27"/>
    </location>
</feature>
<dbReference type="InterPro" id="IPR005835">
    <property type="entry name" value="NTP_transferase_dom"/>
</dbReference>
<evidence type="ECO:0000256" key="3">
    <source>
        <dbReference type="SAM" id="MobiDB-lite"/>
    </source>
</evidence>
<keyword evidence="1 5" id="KW-0808">Transferase</keyword>
<dbReference type="CDD" id="cd06422">
    <property type="entry name" value="NTP_transferase_like_1"/>
    <property type="match status" value="1"/>
</dbReference>
<dbReference type="PANTHER" id="PTHR43584">
    <property type="entry name" value="NUCLEOTIDYL TRANSFERASE"/>
    <property type="match status" value="1"/>
</dbReference>
<accession>A0A4R3J9L1</accession>
<dbReference type="InterPro" id="IPR029044">
    <property type="entry name" value="Nucleotide-diphossugar_trans"/>
</dbReference>
<evidence type="ECO:0000256" key="2">
    <source>
        <dbReference type="ARBA" id="ARBA00022695"/>
    </source>
</evidence>
<evidence type="ECO:0000259" key="4">
    <source>
        <dbReference type="Pfam" id="PF00483"/>
    </source>
</evidence>
<feature type="compositionally biased region" description="Low complexity" evidence="3">
    <location>
        <begin position="9"/>
        <end position="21"/>
    </location>
</feature>
<dbReference type="Pfam" id="PF00483">
    <property type="entry name" value="NTP_transferase"/>
    <property type="match status" value="1"/>
</dbReference>
<name>A0A4R3J9L1_9PROT</name>
<evidence type="ECO:0000313" key="6">
    <source>
        <dbReference type="Proteomes" id="UP000295304"/>
    </source>
</evidence>
<protein>
    <submittedName>
        <fullName evidence="5">MurNAc alpha-1-phosphate uridylyltransferase</fullName>
    </submittedName>
</protein>
<dbReference type="AlphaFoldDB" id="A0A4R3J9L1"/>
<dbReference type="EMBL" id="SLZW01000007">
    <property type="protein sequence ID" value="TCS61643.1"/>
    <property type="molecule type" value="Genomic_DNA"/>
</dbReference>
<dbReference type="PANTHER" id="PTHR43584:SF8">
    <property type="entry name" value="N-ACETYLMURAMATE ALPHA-1-PHOSPHATE URIDYLYLTRANSFERASE"/>
    <property type="match status" value="1"/>
</dbReference>
<dbReference type="InterPro" id="IPR050065">
    <property type="entry name" value="GlmU-like"/>
</dbReference>
<sequence length="268" mass="30137">MIMASKPAKSSCRKTASSSSPKDPDDIPIDTAMVLAAGFGYRMRPITNRIPKALVQVCGRALIDYALDRLQNAEIKKTVVNVHYLGEQVERHLRRRQRPRIVFSREESLLETGGGITKALPLLGERPFFAVNADTLWLNSNECALARLKEAWNDAKMDALLLLHHTVDAYGYDGMGDFLVDAVGRVERRPPVEVSPYVFTGVQILHPRLFEGARVEPFSLNVLYDKAIENGRLYAIVHDGEWLHVGSPEGLATAERYMHERYPGVKRR</sequence>
<dbReference type="Gene3D" id="3.90.550.10">
    <property type="entry name" value="Spore Coat Polysaccharide Biosynthesis Protein SpsA, Chain A"/>
    <property type="match status" value="1"/>
</dbReference>